<evidence type="ECO:0000256" key="1">
    <source>
        <dbReference type="SAM" id="MobiDB-lite"/>
    </source>
</evidence>
<feature type="transmembrane region" description="Helical" evidence="2">
    <location>
        <begin position="273"/>
        <end position="290"/>
    </location>
</feature>
<feature type="region of interest" description="Disordered" evidence="1">
    <location>
        <begin position="388"/>
        <end position="419"/>
    </location>
</feature>
<evidence type="ECO:0000313" key="3">
    <source>
        <dbReference type="EMBL" id="EFN61638.1"/>
    </source>
</evidence>
<keyword evidence="2" id="KW-1133">Transmembrane helix</keyword>
<dbReference type="AlphaFoldDB" id="E2AY42"/>
<keyword evidence="2" id="KW-0472">Membrane</keyword>
<dbReference type="InParanoid" id="E2AY42"/>
<dbReference type="Proteomes" id="UP000000311">
    <property type="component" value="Unassembled WGS sequence"/>
</dbReference>
<evidence type="ECO:0000256" key="2">
    <source>
        <dbReference type="SAM" id="Phobius"/>
    </source>
</evidence>
<gene>
    <name evidence="3" type="ORF">EAG_05942</name>
</gene>
<sequence length="787" mass="88336">MLVLETMIAATEKYSGQFLINFRREIRELASLLNGEHKQCSNAPNFNSSCISCSLTTMDVNQLGTFTVNAPGGFNILQLMGVNQLYSFAYETSSLTEGALKPRRCNAFGNELPTPGIIRGAYIGHVSDQLSTRRGLRKSPVSGLEKFRGTCTRRQSCATLLDVPLFGKPFRDQVYPTRAKSMQTLRQKESAGIGRAGHPKFISLTTSKLELKNWTNFKFANTKQIYEMTFFVCMIELIAISLYLSFICLLSLLHIALTQCSQISYDQLRASSINSSINSIVLTILITILINPQKRNNDIVAVTHDDTDTHTDPVRDSRAQEWLLHPRMHAPVAALSYASAQGRCISLCRIPPDHFKSAPSTPRPHDTASLIPASFGPINQARSILSAREGEERDRKSAQIRYKKQEDDGRIEEKNKDEEHKEHVILGETRQRSQAKNALISIVSCLPIAVYNMVVIVVVIVCTSPYLSALLANQAHCGVMAGAGELNDSDYSYGPRPRHVHPDFIERSSLRDIPPPDRDTTFSRYSTNYDGGPAFFSDVPAVRRPIDNYTHYGIRKKIDSIKIRAKLFVACLGTSAVSTLLKLQGVKDSRAEMGNRRKEGRENSFVVCTPKSRDLKGTLELRVVFKKRTESKYENEEGGALEGGGREREIEFLTLPIFHYLSSLLWTLVAAMGDHLRLASMGNRLSVYRNFAASGSTSGIRRPCNTQTVRVSRVLQMEMQLMGGILYFPAFLRLNVFLETHPPVISLQTTYRILNHNLRNSHVTRDTFKTSEETWRRILLPLQTFDN</sequence>
<dbReference type="EMBL" id="GL443762">
    <property type="protein sequence ID" value="EFN61638.1"/>
    <property type="molecule type" value="Genomic_DNA"/>
</dbReference>
<organism evidence="4">
    <name type="scientific">Camponotus floridanus</name>
    <name type="common">Florida carpenter ant</name>
    <dbReference type="NCBI Taxonomy" id="104421"/>
    <lineage>
        <taxon>Eukaryota</taxon>
        <taxon>Metazoa</taxon>
        <taxon>Ecdysozoa</taxon>
        <taxon>Arthropoda</taxon>
        <taxon>Hexapoda</taxon>
        <taxon>Insecta</taxon>
        <taxon>Pterygota</taxon>
        <taxon>Neoptera</taxon>
        <taxon>Endopterygota</taxon>
        <taxon>Hymenoptera</taxon>
        <taxon>Apocrita</taxon>
        <taxon>Aculeata</taxon>
        <taxon>Formicoidea</taxon>
        <taxon>Formicidae</taxon>
        <taxon>Formicinae</taxon>
        <taxon>Camponotus</taxon>
    </lineage>
</organism>
<keyword evidence="4" id="KW-1185">Reference proteome</keyword>
<protein>
    <submittedName>
        <fullName evidence="3">Uncharacterized protein</fullName>
    </submittedName>
</protein>
<feature type="transmembrane region" description="Helical" evidence="2">
    <location>
        <begin position="438"/>
        <end position="461"/>
    </location>
</feature>
<keyword evidence="2" id="KW-0812">Transmembrane</keyword>
<accession>E2AY42</accession>
<name>E2AY42_CAMFO</name>
<proteinExistence type="predicted"/>
<reference evidence="3 4" key="1">
    <citation type="journal article" date="2010" name="Science">
        <title>Genomic comparison of the ants Camponotus floridanus and Harpegnathos saltator.</title>
        <authorList>
            <person name="Bonasio R."/>
            <person name="Zhang G."/>
            <person name="Ye C."/>
            <person name="Mutti N.S."/>
            <person name="Fang X."/>
            <person name="Qin N."/>
            <person name="Donahue G."/>
            <person name="Yang P."/>
            <person name="Li Q."/>
            <person name="Li C."/>
            <person name="Zhang P."/>
            <person name="Huang Z."/>
            <person name="Berger S.L."/>
            <person name="Reinberg D."/>
            <person name="Wang J."/>
            <person name="Liebig J."/>
        </authorList>
    </citation>
    <scope>NUCLEOTIDE SEQUENCE [LARGE SCALE GENOMIC DNA]</scope>
    <source>
        <strain evidence="4">C129</strain>
    </source>
</reference>
<feature type="transmembrane region" description="Helical" evidence="2">
    <location>
        <begin position="228"/>
        <end position="253"/>
    </location>
</feature>
<evidence type="ECO:0000313" key="4">
    <source>
        <dbReference type="Proteomes" id="UP000000311"/>
    </source>
</evidence>